<evidence type="ECO:0000313" key="6">
    <source>
        <dbReference type="EMBL" id="VDP74116.1"/>
    </source>
</evidence>
<dbReference type="InterPro" id="IPR004752">
    <property type="entry name" value="AmpG_permease/AT-1"/>
</dbReference>
<feature type="transmembrane region" description="Helical" evidence="5">
    <location>
        <begin position="38"/>
        <end position="59"/>
    </location>
</feature>
<feature type="transmembrane region" description="Helical" evidence="5">
    <location>
        <begin position="94"/>
        <end position="116"/>
    </location>
</feature>
<evidence type="ECO:0000256" key="2">
    <source>
        <dbReference type="ARBA" id="ARBA00022692"/>
    </source>
</evidence>
<evidence type="ECO:0000256" key="5">
    <source>
        <dbReference type="SAM" id="Phobius"/>
    </source>
</evidence>
<dbReference type="Proteomes" id="UP000272942">
    <property type="component" value="Unassembled WGS sequence"/>
</dbReference>
<proteinExistence type="predicted"/>
<sequence length="238" mass="26188">MGVSKERMAFLGVVLLPFQAILPLLITRWTNGPSPLSLYSWVILPRFFSAALTVPLVYYTPYFQQALPVAASINSTSFPPNGTADANPVHHFTWSFYSVLLAYMVLHYVLTNIAFVSQMAFHARISDPVVGGTYMTLLNTASNMASTLPSTILMYLIEPLTRRECGNADPLKAGRAILEKANSTSIPNVNQIIELGQSWISKNATCKPSAGVKVWKSGRLDRLFNYFAQFGLVSCTGL</sequence>
<dbReference type="GO" id="GO:0016020">
    <property type="term" value="C:membrane"/>
    <property type="evidence" value="ECO:0007669"/>
    <property type="project" value="UniProtKB-SubCell"/>
</dbReference>
<dbReference type="GO" id="GO:0035348">
    <property type="term" value="P:acetyl-CoA transmembrane transport"/>
    <property type="evidence" value="ECO:0007669"/>
    <property type="project" value="InterPro"/>
</dbReference>
<keyword evidence="7" id="KW-1185">Reference proteome</keyword>
<evidence type="ECO:0000256" key="4">
    <source>
        <dbReference type="ARBA" id="ARBA00023136"/>
    </source>
</evidence>
<evidence type="ECO:0000256" key="1">
    <source>
        <dbReference type="ARBA" id="ARBA00004141"/>
    </source>
</evidence>
<dbReference type="InterPro" id="IPR024371">
    <property type="entry name" value="AcetylCoA_trans_1-like"/>
</dbReference>
<keyword evidence="3 5" id="KW-1133">Transmembrane helix</keyword>
<dbReference type="AlphaFoldDB" id="A0A3P8K5J5"/>
<comment type="subcellular location">
    <subcellularLocation>
        <location evidence="1">Membrane</location>
        <topology evidence="1">Multi-pass membrane protein</topology>
    </subcellularLocation>
</comment>
<accession>A0A3P8K5J5</accession>
<dbReference type="OrthoDB" id="6415790at2759"/>
<gene>
    <name evidence="6" type="ORF">ECPE_LOCUS4956</name>
</gene>
<dbReference type="GO" id="GO:0008521">
    <property type="term" value="F:acetyl-CoA transmembrane transporter activity"/>
    <property type="evidence" value="ECO:0007669"/>
    <property type="project" value="InterPro"/>
</dbReference>
<protein>
    <submittedName>
        <fullName evidence="6">Uncharacterized protein</fullName>
    </submittedName>
</protein>
<dbReference type="PANTHER" id="PTHR12778:SF9">
    <property type="entry name" value="ACETYL-COENZYME A TRANSPORTER 1"/>
    <property type="match status" value="1"/>
</dbReference>
<dbReference type="Pfam" id="PF13000">
    <property type="entry name" value="Acatn"/>
    <property type="match status" value="1"/>
</dbReference>
<keyword evidence="2 5" id="KW-0812">Transmembrane</keyword>
<reference evidence="6 7" key="1">
    <citation type="submission" date="2018-11" db="EMBL/GenBank/DDBJ databases">
        <authorList>
            <consortium name="Pathogen Informatics"/>
        </authorList>
    </citation>
    <scope>NUCLEOTIDE SEQUENCE [LARGE SCALE GENOMIC DNA]</scope>
    <source>
        <strain evidence="6 7">Egypt</strain>
    </source>
</reference>
<dbReference type="PANTHER" id="PTHR12778">
    <property type="entry name" value="SOLUTE CARRIER FAMILY 33 ACETYL-COA TRANSPORTER -RELATED"/>
    <property type="match status" value="1"/>
</dbReference>
<evidence type="ECO:0000313" key="7">
    <source>
        <dbReference type="Proteomes" id="UP000272942"/>
    </source>
</evidence>
<organism evidence="6 7">
    <name type="scientific">Echinostoma caproni</name>
    <dbReference type="NCBI Taxonomy" id="27848"/>
    <lineage>
        <taxon>Eukaryota</taxon>
        <taxon>Metazoa</taxon>
        <taxon>Spiralia</taxon>
        <taxon>Lophotrochozoa</taxon>
        <taxon>Platyhelminthes</taxon>
        <taxon>Trematoda</taxon>
        <taxon>Digenea</taxon>
        <taxon>Plagiorchiida</taxon>
        <taxon>Echinostomata</taxon>
        <taxon>Echinostomatoidea</taxon>
        <taxon>Echinostomatidae</taxon>
        <taxon>Echinostoma</taxon>
    </lineage>
</organism>
<evidence type="ECO:0000256" key="3">
    <source>
        <dbReference type="ARBA" id="ARBA00022989"/>
    </source>
</evidence>
<name>A0A3P8K5J5_9TREM</name>
<keyword evidence="4 5" id="KW-0472">Membrane</keyword>
<feature type="transmembrane region" description="Helical" evidence="5">
    <location>
        <begin position="6"/>
        <end position="26"/>
    </location>
</feature>
<dbReference type="EMBL" id="UZAN01041791">
    <property type="protein sequence ID" value="VDP74116.1"/>
    <property type="molecule type" value="Genomic_DNA"/>
</dbReference>